<comment type="caution">
    <text evidence="2">The sequence shown here is derived from an EMBL/GenBank/DDBJ whole genome shotgun (WGS) entry which is preliminary data.</text>
</comment>
<dbReference type="InterPro" id="IPR002737">
    <property type="entry name" value="MEMO1_fam"/>
</dbReference>
<dbReference type="Pfam" id="PF01875">
    <property type="entry name" value="Memo"/>
    <property type="match status" value="1"/>
</dbReference>
<evidence type="ECO:0000256" key="1">
    <source>
        <dbReference type="ARBA" id="ARBA00006315"/>
    </source>
</evidence>
<keyword evidence="3" id="KW-1185">Reference proteome</keyword>
<evidence type="ECO:0000313" key="2">
    <source>
        <dbReference type="EMBL" id="MDT0632562.1"/>
    </source>
</evidence>
<organism evidence="2 3">
    <name type="scientific">Rubrivirga litoralis</name>
    <dbReference type="NCBI Taxonomy" id="3075598"/>
    <lineage>
        <taxon>Bacteria</taxon>
        <taxon>Pseudomonadati</taxon>
        <taxon>Rhodothermota</taxon>
        <taxon>Rhodothermia</taxon>
        <taxon>Rhodothermales</taxon>
        <taxon>Rubricoccaceae</taxon>
        <taxon>Rubrivirga</taxon>
    </lineage>
</organism>
<dbReference type="NCBIfam" id="TIGR04336">
    <property type="entry name" value="AmmeMemoSam_B"/>
    <property type="match status" value="1"/>
</dbReference>
<proteinExistence type="inferred from homology"/>
<gene>
    <name evidence="2" type="primary">amrB</name>
    <name evidence="2" type="ORF">RM540_12450</name>
</gene>
<dbReference type="RefSeq" id="WP_311664563.1">
    <property type="nucleotide sequence ID" value="NZ_JAVRHT010000031.1"/>
</dbReference>
<dbReference type="PANTHER" id="PTHR11060:SF0">
    <property type="entry name" value="PROTEIN MEMO1"/>
    <property type="match status" value="1"/>
</dbReference>
<evidence type="ECO:0000313" key="3">
    <source>
        <dbReference type="Proteomes" id="UP001267426"/>
    </source>
</evidence>
<comment type="similarity">
    <text evidence="1">Belongs to the MEMO1 family.</text>
</comment>
<accession>A0ABU3BTE7</accession>
<protein>
    <submittedName>
        <fullName evidence="2">AmmeMemoRadiSam system protein B</fullName>
    </submittedName>
</protein>
<sequence length="261" mass="27440">MSLATRAVYPTQPGPLRQHLDRLLADADDAGAAPPDDLVALVVPDSNRASGGAASAAAYARLRGADLDTVVLISPSHTGAFGRLSICKTEQYHTPLGPVPINDHLRNELCDEDDDIYLDDTGHYHTEGADVQLPFLQVVLDEGFSAVPIVMGEESPAYCRELGAAVGEVMYAKQAVVVGSCDVLSGGAEALGRLRTAIEAFNESELMHLLGSETVQVEGMGALVTTLIAAQRRGATRAEVLALEPPSDDAPGVLACALWRA</sequence>
<name>A0ABU3BTE7_9BACT</name>
<dbReference type="EMBL" id="JAVRHT010000031">
    <property type="protein sequence ID" value="MDT0632562.1"/>
    <property type="molecule type" value="Genomic_DNA"/>
</dbReference>
<reference evidence="2 3" key="1">
    <citation type="submission" date="2023-09" db="EMBL/GenBank/DDBJ databases">
        <authorList>
            <person name="Rey-Velasco X."/>
        </authorList>
    </citation>
    <scope>NUCLEOTIDE SEQUENCE [LARGE SCALE GENOMIC DNA]</scope>
    <source>
        <strain evidence="2 3">F394</strain>
    </source>
</reference>
<dbReference type="Gene3D" id="3.40.830.10">
    <property type="entry name" value="LigB-like"/>
    <property type="match status" value="1"/>
</dbReference>
<dbReference type="PANTHER" id="PTHR11060">
    <property type="entry name" value="PROTEIN MEMO1"/>
    <property type="match status" value="1"/>
</dbReference>
<dbReference type="Proteomes" id="UP001267426">
    <property type="component" value="Unassembled WGS sequence"/>
</dbReference>